<feature type="compositionally biased region" description="Gly residues" evidence="1">
    <location>
        <begin position="59"/>
        <end position="71"/>
    </location>
</feature>
<reference evidence="2 3" key="1">
    <citation type="submission" date="2021-06" db="EMBL/GenBank/DDBJ databases">
        <title>A haploid diamondback moth (Plutella xylostella L.) genome assembly resolves 31 chromosomes and identifies a diamide resistance mutation.</title>
        <authorList>
            <person name="Ward C.M."/>
            <person name="Perry K.D."/>
            <person name="Baker G."/>
            <person name="Powis K."/>
            <person name="Heckel D.G."/>
            <person name="Baxter S.W."/>
        </authorList>
    </citation>
    <scope>NUCLEOTIDE SEQUENCE [LARGE SCALE GENOMIC DNA]</scope>
    <source>
        <strain evidence="2 3">LV</strain>
        <tissue evidence="2">Single pupa</tissue>
    </source>
</reference>
<keyword evidence="3" id="KW-1185">Reference proteome</keyword>
<sequence length="85" mass="9391">MPLQPGPRSMQGVDPQVLLRPGDGRLPDLRVRRLRRRAQPLLHRRGMRENLHKRCSAGMLGGGRHGQGAVRGGTLEEVALQRAGQ</sequence>
<feature type="region of interest" description="Disordered" evidence="1">
    <location>
        <begin position="56"/>
        <end position="85"/>
    </location>
</feature>
<protein>
    <submittedName>
        <fullName evidence="2">Uncharacterized protein</fullName>
    </submittedName>
</protein>
<name>A0ABQ7PYP8_PLUXY</name>
<accession>A0ABQ7PYP8</accession>
<dbReference type="EMBL" id="JAHIBW010000025">
    <property type="protein sequence ID" value="KAG7298101.1"/>
    <property type="molecule type" value="Genomic_DNA"/>
</dbReference>
<organism evidence="2 3">
    <name type="scientific">Plutella xylostella</name>
    <name type="common">Diamondback moth</name>
    <name type="synonym">Plutella maculipennis</name>
    <dbReference type="NCBI Taxonomy" id="51655"/>
    <lineage>
        <taxon>Eukaryota</taxon>
        <taxon>Metazoa</taxon>
        <taxon>Ecdysozoa</taxon>
        <taxon>Arthropoda</taxon>
        <taxon>Hexapoda</taxon>
        <taxon>Insecta</taxon>
        <taxon>Pterygota</taxon>
        <taxon>Neoptera</taxon>
        <taxon>Endopterygota</taxon>
        <taxon>Lepidoptera</taxon>
        <taxon>Glossata</taxon>
        <taxon>Ditrysia</taxon>
        <taxon>Yponomeutoidea</taxon>
        <taxon>Plutellidae</taxon>
        <taxon>Plutella</taxon>
    </lineage>
</organism>
<dbReference type="Proteomes" id="UP000823941">
    <property type="component" value="Chromosome 25"/>
</dbReference>
<gene>
    <name evidence="2" type="ORF">JYU34_018869</name>
</gene>
<comment type="caution">
    <text evidence="2">The sequence shown here is derived from an EMBL/GenBank/DDBJ whole genome shotgun (WGS) entry which is preliminary data.</text>
</comment>
<feature type="region of interest" description="Disordered" evidence="1">
    <location>
        <begin position="1"/>
        <end position="24"/>
    </location>
</feature>
<evidence type="ECO:0000256" key="1">
    <source>
        <dbReference type="SAM" id="MobiDB-lite"/>
    </source>
</evidence>
<evidence type="ECO:0000313" key="2">
    <source>
        <dbReference type="EMBL" id="KAG7298101.1"/>
    </source>
</evidence>
<proteinExistence type="predicted"/>
<evidence type="ECO:0000313" key="3">
    <source>
        <dbReference type="Proteomes" id="UP000823941"/>
    </source>
</evidence>